<dbReference type="EMBL" id="WNWQ01000038">
    <property type="protein sequence ID" value="KAE9982745.1"/>
    <property type="molecule type" value="Genomic_DNA"/>
</dbReference>
<gene>
    <name evidence="2" type="ORF">BLS_005487</name>
</gene>
<protein>
    <submittedName>
        <fullName evidence="2">Uncharacterized protein</fullName>
    </submittedName>
</protein>
<comment type="caution">
    <text evidence="2">The sequence shown here is derived from an EMBL/GenBank/DDBJ whole genome shotgun (WGS) entry which is preliminary data.</text>
</comment>
<dbReference type="Proteomes" id="UP000433883">
    <property type="component" value="Unassembled WGS sequence"/>
</dbReference>
<evidence type="ECO:0000256" key="1">
    <source>
        <dbReference type="SAM" id="Phobius"/>
    </source>
</evidence>
<name>A0A8H3V662_VENIN</name>
<organism evidence="2 3">
    <name type="scientific">Venturia inaequalis</name>
    <name type="common">Apple scab fungus</name>
    <dbReference type="NCBI Taxonomy" id="5025"/>
    <lineage>
        <taxon>Eukaryota</taxon>
        <taxon>Fungi</taxon>
        <taxon>Dikarya</taxon>
        <taxon>Ascomycota</taxon>
        <taxon>Pezizomycotina</taxon>
        <taxon>Dothideomycetes</taxon>
        <taxon>Pleosporomycetidae</taxon>
        <taxon>Venturiales</taxon>
        <taxon>Venturiaceae</taxon>
        <taxon>Venturia</taxon>
    </lineage>
</organism>
<proteinExistence type="predicted"/>
<evidence type="ECO:0000313" key="3">
    <source>
        <dbReference type="Proteomes" id="UP000433883"/>
    </source>
</evidence>
<evidence type="ECO:0000313" key="2">
    <source>
        <dbReference type="EMBL" id="KAE9982745.1"/>
    </source>
</evidence>
<keyword evidence="1" id="KW-0472">Membrane</keyword>
<accession>A0A8H3V662</accession>
<feature type="transmembrane region" description="Helical" evidence="1">
    <location>
        <begin position="51"/>
        <end position="73"/>
    </location>
</feature>
<reference evidence="2 3" key="1">
    <citation type="submission" date="2019-11" db="EMBL/GenBank/DDBJ databases">
        <title>Venturia inaequalis Genome Resource.</title>
        <authorList>
            <person name="Lichtner F.J."/>
        </authorList>
    </citation>
    <scope>NUCLEOTIDE SEQUENCE [LARGE SCALE GENOMIC DNA]</scope>
    <source>
        <strain evidence="2">Bline_iso_100314</strain>
    </source>
</reference>
<feature type="transmembrane region" description="Helical" evidence="1">
    <location>
        <begin position="218"/>
        <end position="244"/>
    </location>
</feature>
<keyword evidence="1" id="KW-1133">Transmembrane helix</keyword>
<keyword evidence="1" id="KW-0812">Transmembrane</keyword>
<sequence>MRKEAESTANFDLQFGIRILELPAFLVCQKSAKAVGRSLQKKAEEGVVRPASLNICVYLVLSLACLIAVQCLVHVERPLVYFTILPIQTIISFRNDPDSSKLERAVRKFREGKLKEQKIVNIAGTLSAAATIGVFSWPELATTHWYAKALWYSSLVLAIFSLIGLSQSRLTEAVSCIEEREASEEEKKAALRVFVDPDDTSMDDDGESPMSWYTRNMVFVWQWTLMVMVWSWVTFLMALLLHIIKPFLPTQNPKTADRNVGRDIFPGCTDADHTHVYVVRVVDGLCDEKAQQHILRRIGVAIPRKAIGLRNEVQLRSDSNA</sequence>
<feature type="transmembrane region" description="Helical" evidence="1">
    <location>
        <begin position="149"/>
        <end position="165"/>
    </location>
</feature>
<dbReference type="AlphaFoldDB" id="A0A8H3V662"/>